<dbReference type="InterPro" id="IPR036615">
    <property type="entry name" value="Mur_ligase_C_dom_sf"/>
</dbReference>
<dbReference type="EMBL" id="CP050804">
    <property type="protein sequence ID" value="QJC21607.1"/>
    <property type="molecule type" value="Genomic_DNA"/>
</dbReference>
<dbReference type="KEGG" id="arca:HC352_03195"/>
<evidence type="ECO:0000313" key="16">
    <source>
        <dbReference type="Proteomes" id="UP000502298"/>
    </source>
</evidence>
<dbReference type="InterPro" id="IPR004101">
    <property type="entry name" value="Mur_ligase_C"/>
</dbReference>
<dbReference type="Pfam" id="PF02875">
    <property type="entry name" value="Mur_ligase_C"/>
    <property type="match status" value="1"/>
</dbReference>
<dbReference type="InterPro" id="IPR013221">
    <property type="entry name" value="Mur_ligase_cen"/>
</dbReference>
<evidence type="ECO:0000256" key="10">
    <source>
        <dbReference type="HAMAP-Rule" id="MF_02019"/>
    </source>
</evidence>
<evidence type="ECO:0000256" key="7">
    <source>
        <dbReference type="ARBA" id="ARBA00022984"/>
    </source>
</evidence>
<feature type="domain" description="Mur ligase N-terminal catalytic" evidence="12">
    <location>
        <begin position="28"/>
        <end position="89"/>
    </location>
</feature>
<comment type="catalytic activity">
    <reaction evidence="10 11">
        <text>D-alanyl-D-alanine + UDP-N-acetyl-alpha-D-muramoyl-L-alanyl-gamma-D-glutamyl-meso-2,6-diaminopimelate + ATP = UDP-N-acetyl-alpha-D-muramoyl-L-alanyl-gamma-D-glutamyl-meso-2,6-diaminopimeloyl-D-alanyl-D-alanine + ADP + phosphate + H(+)</text>
        <dbReference type="Rhea" id="RHEA:28374"/>
        <dbReference type="ChEBI" id="CHEBI:15378"/>
        <dbReference type="ChEBI" id="CHEBI:30616"/>
        <dbReference type="ChEBI" id="CHEBI:43474"/>
        <dbReference type="ChEBI" id="CHEBI:57822"/>
        <dbReference type="ChEBI" id="CHEBI:61386"/>
        <dbReference type="ChEBI" id="CHEBI:83905"/>
        <dbReference type="ChEBI" id="CHEBI:456216"/>
        <dbReference type="EC" id="6.3.2.10"/>
    </reaction>
</comment>
<dbReference type="InterPro" id="IPR051046">
    <property type="entry name" value="MurCDEF_CellWall_CoF430Synth"/>
</dbReference>
<dbReference type="PANTHER" id="PTHR43024">
    <property type="entry name" value="UDP-N-ACETYLMURAMOYL-TRIPEPTIDE--D-ALANYL-D-ALANINE LIGASE"/>
    <property type="match status" value="1"/>
</dbReference>
<dbReference type="HAMAP" id="MF_02019">
    <property type="entry name" value="MurF"/>
    <property type="match status" value="1"/>
</dbReference>
<comment type="function">
    <text evidence="10 11">Involved in cell wall formation. Catalyzes the final step in the synthesis of UDP-N-acetylmuramoyl-pentapeptide, the precursor of murein.</text>
</comment>
<dbReference type="InterPro" id="IPR035911">
    <property type="entry name" value="MurE/MurF_N"/>
</dbReference>
<dbReference type="Gene3D" id="3.90.190.20">
    <property type="entry name" value="Mur ligase, C-terminal domain"/>
    <property type="match status" value="1"/>
</dbReference>
<feature type="binding site" evidence="10">
    <location>
        <begin position="123"/>
        <end position="129"/>
    </location>
    <ligand>
        <name>ATP</name>
        <dbReference type="ChEBI" id="CHEBI:30616"/>
    </ligand>
</feature>
<evidence type="ECO:0000256" key="6">
    <source>
        <dbReference type="ARBA" id="ARBA00022960"/>
    </source>
</evidence>
<dbReference type="UniPathway" id="UPA00219"/>
<keyword evidence="6 10" id="KW-0133">Cell shape</keyword>
<evidence type="ECO:0000256" key="2">
    <source>
        <dbReference type="ARBA" id="ARBA00022598"/>
    </source>
</evidence>
<evidence type="ECO:0000256" key="5">
    <source>
        <dbReference type="ARBA" id="ARBA00022840"/>
    </source>
</evidence>
<organism evidence="15 16">
    <name type="scientific">Arcanobacterium buesumense</name>
    <dbReference type="NCBI Taxonomy" id="2722751"/>
    <lineage>
        <taxon>Bacteria</taxon>
        <taxon>Bacillati</taxon>
        <taxon>Actinomycetota</taxon>
        <taxon>Actinomycetes</taxon>
        <taxon>Actinomycetales</taxon>
        <taxon>Actinomycetaceae</taxon>
        <taxon>Arcanobacterium</taxon>
    </lineage>
</organism>
<keyword evidence="7 10" id="KW-0573">Peptidoglycan synthesis</keyword>
<dbReference type="Gene3D" id="3.40.1190.10">
    <property type="entry name" value="Mur-like, catalytic domain"/>
    <property type="match status" value="1"/>
</dbReference>
<dbReference type="GO" id="GO:0009252">
    <property type="term" value="P:peptidoglycan biosynthetic process"/>
    <property type="evidence" value="ECO:0007669"/>
    <property type="project" value="UniProtKB-UniRule"/>
</dbReference>
<dbReference type="GO" id="GO:0047480">
    <property type="term" value="F:UDP-N-acetylmuramoyl-tripeptide-D-alanyl-D-alanine ligase activity"/>
    <property type="evidence" value="ECO:0007669"/>
    <property type="project" value="UniProtKB-UniRule"/>
</dbReference>
<protein>
    <recommendedName>
        <fullName evidence="10 11">UDP-N-acetylmuramoyl-tripeptide--D-alanyl-D-alanine ligase</fullName>
        <ecNumber evidence="10 11">6.3.2.10</ecNumber>
    </recommendedName>
    <alternativeName>
        <fullName evidence="10">D-alanyl-D-alanine-adding enzyme</fullName>
    </alternativeName>
</protein>
<dbReference type="GO" id="GO:0008360">
    <property type="term" value="P:regulation of cell shape"/>
    <property type="evidence" value="ECO:0007669"/>
    <property type="project" value="UniProtKB-KW"/>
</dbReference>
<evidence type="ECO:0000256" key="8">
    <source>
        <dbReference type="ARBA" id="ARBA00023306"/>
    </source>
</evidence>
<keyword evidence="4 10" id="KW-0547">Nucleotide-binding</keyword>
<dbReference type="SUPFAM" id="SSF53623">
    <property type="entry name" value="MurD-like peptide ligases, catalytic domain"/>
    <property type="match status" value="1"/>
</dbReference>
<proteinExistence type="inferred from homology"/>
<comment type="similarity">
    <text evidence="10">Belongs to the MurCDEF family. MurF subfamily.</text>
</comment>
<feature type="domain" description="Mur ligase C-terminal" evidence="13">
    <location>
        <begin position="333"/>
        <end position="455"/>
    </location>
</feature>
<dbReference type="InterPro" id="IPR036565">
    <property type="entry name" value="Mur-like_cat_sf"/>
</dbReference>
<dbReference type="InterPro" id="IPR000713">
    <property type="entry name" value="Mur_ligase_N"/>
</dbReference>
<evidence type="ECO:0000256" key="11">
    <source>
        <dbReference type="RuleBase" id="RU004136"/>
    </source>
</evidence>
<evidence type="ECO:0000256" key="4">
    <source>
        <dbReference type="ARBA" id="ARBA00022741"/>
    </source>
</evidence>
<dbReference type="GO" id="GO:0051301">
    <property type="term" value="P:cell division"/>
    <property type="evidence" value="ECO:0007669"/>
    <property type="project" value="UniProtKB-KW"/>
</dbReference>
<dbReference type="AlphaFoldDB" id="A0A6H2EL76"/>
<comment type="pathway">
    <text evidence="10 11">Cell wall biogenesis; peptidoglycan biosynthesis.</text>
</comment>
<dbReference type="RefSeq" id="WP_168917547.1">
    <property type="nucleotide sequence ID" value="NZ_CP050804.1"/>
</dbReference>
<evidence type="ECO:0000256" key="9">
    <source>
        <dbReference type="ARBA" id="ARBA00023316"/>
    </source>
</evidence>
<evidence type="ECO:0000256" key="1">
    <source>
        <dbReference type="ARBA" id="ARBA00022490"/>
    </source>
</evidence>
<feature type="domain" description="Mur ligase central" evidence="14">
    <location>
        <begin position="121"/>
        <end position="309"/>
    </location>
</feature>
<dbReference type="InterPro" id="IPR005863">
    <property type="entry name" value="UDP-N-AcMur_synth"/>
</dbReference>
<dbReference type="PANTHER" id="PTHR43024:SF1">
    <property type="entry name" value="UDP-N-ACETYLMURAMOYL-TRIPEPTIDE--D-ALANYL-D-ALANINE LIGASE"/>
    <property type="match status" value="1"/>
</dbReference>
<dbReference type="EC" id="6.3.2.10" evidence="10 11"/>
<sequence>MIDTTLEQIADIVNGSFAGTQPAGEEVVTAVATDNRHIKGGELFVAIKGERVDGNRFAKAALEAGATGILTADRDAVLASGADPNLVIIVADPIIALGKIAQSQAHLLRSQGAQNFEVVGVTGSVGKTTTKDLLAEILGWRGPMIAPPGSFNNELGLPLTVLRADSATSTLVLEMGADHIGNLKYLTDIVQPDISVVLAVARAHLGEFGGIENVAQAKAELVTGTRENGIVILNHDDERVRAMAIHAPGKVVFFSASGAHQSGVWASDIEISASGHASFILHYGDEEGHVDLSLVGEHHVANALAAASVGLVMGMTVNQCAQLLSQARAGSPHRMDVWHWRGATIIDDSYNANPDSMRAGLRGLAHVGQGKRTIAVLGQMLELGAASHDEHRSIGQVLIELGIDVLIAVGPGLEPTVTAAKDGQVVVFDVPDVSKAHQLLDTLVSTDDVVLLKGSNGSGVWQLAEALKEKDR</sequence>
<dbReference type="SUPFAM" id="SSF63418">
    <property type="entry name" value="MurE/MurF N-terminal domain"/>
    <property type="match status" value="1"/>
</dbReference>
<keyword evidence="9 10" id="KW-0961">Cell wall biogenesis/degradation</keyword>
<dbReference type="Pfam" id="PF08245">
    <property type="entry name" value="Mur_ligase_M"/>
    <property type="match status" value="1"/>
</dbReference>
<comment type="subcellular location">
    <subcellularLocation>
        <location evidence="10 11">Cytoplasm</location>
    </subcellularLocation>
</comment>
<dbReference type="GO" id="GO:0071555">
    <property type="term" value="P:cell wall organization"/>
    <property type="evidence" value="ECO:0007669"/>
    <property type="project" value="UniProtKB-KW"/>
</dbReference>
<evidence type="ECO:0000259" key="12">
    <source>
        <dbReference type="Pfam" id="PF01225"/>
    </source>
</evidence>
<keyword evidence="2 10" id="KW-0436">Ligase</keyword>
<evidence type="ECO:0000259" key="14">
    <source>
        <dbReference type="Pfam" id="PF08245"/>
    </source>
</evidence>
<dbReference type="SUPFAM" id="SSF53244">
    <property type="entry name" value="MurD-like peptide ligases, peptide-binding domain"/>
    <property type="match status" value="1"/>
</dbReference>
<evidence type="ECO:0000313" key="15">
    <source>
        <dbReference type="EMBL" id="QJC21607.1"/>
    </source>
</evidence>
<dbReference type="NCBIfam" id="TIGR01143">
    <property type="entry name" value="murF"/>
    <property type="match status" value="1"/>
</dbReference>
<name>A0A6H2EL76_9ACTO</name>
<evidence type="ECO:0000259" key="13">
    <source>
        <dbReference type="Pfam" id="PF02875"/>
    </source>
</evidence>
<accession>A0A6H2EL76</accession>
<keyword evidence="8 10" id="KW-0131">Cell cycle</keyword>
<dbReference type="GO" id="GO:0005737">
    <property type="term" value="C:cytoplasm"/>
    <property type="evidence" value="ECO:0007669"/>
    <property type="project" value="UniProtKB-SubCell"/>
</dbReference>
<dbReference type="Proteomes" id="UP000502298">
    <property type="component" value="Chromosome"/>
</dbReference>
<reference evidence="15 16" key="1">
    <citation type="submission" date="2020-03" db="EMBL/GenBank/DDBJ databases">
        <title>Complete genome of Arcanobacterium buesumensis sp. nov. strain 2701.</title>
        <authorList>
            <person name="Borowiak M."/>
            <person name="Alssahen M."/>
            <person name="Laemmler C."/>
            <person name="Malorny B."/>
            <person name="Hassan A."/>
            <person name="Prenger-Berninghoff E."/>
            <person name="Ploetz M."/>
            <person name="Abdulmawjood A."/>
        </authorList>
    </citation>
    <scope>NUCLEOTIDE SEQUENCE [LARGE SCALE GENOMIC DNA]</scope>
    <source>
        <strain evidence="15 16">2701</strain>
    </source>
</reference>
<evidence type="ECO:0000256" key="3">
    <source>
        <dbReference type="ARBA" id="ARBA00022618"/>
    </source>
</evidence>
<dbReference type="GO" id="GO:0005524">
    <property type="term" value="F:ATP binding"/>
    <property type="evidence" value="ECO:0007669"/>
    <property type="project" value="UniProtKB-UniRule"/>
</dbReference>
<dbReference type="Gene3D" id="3.40.1390.10">
    <property type="entry name" value="MurE/MurF, N-terminal domain"/>
    <property type="match status" value="1"/>
</dbReference>
<keyword evidence="1 10" id="KW-0963">Cytoplasm</keyword>
<keyword evidence="5 10" id="KW-0067">ATP-binding</keyword>
<keyword evidence="16" id="KW-1185">Reference proteome</keyword>
<keyword evidence="3 10" id="KW-0132">Cell division</keyword>
<dbReference type="Pfam" id="PF01225">
    <property type="entry name" value="Mur_ligase"/>
    <property type="match status" value="1"/>
</dbReference>
<gene>
    <name evidence="10" type="primary">murF</name>
    <name evidence="15" type="ORF">HC352_03195</name>
</gene>